<dbReference type="Proteomes" id="UP000001593">
    <property type="component" value="Unassembled WGS sequence"/>
</dbReference>
<dbReference type="SUPFAM" id="SSF50978">
    <property type="entry name" value="WD40 repeat-like"/>
    <property type="match status" value="1"/>
</dbReference>
<dbReference type="PhylomeDB" id="A7T575"/>
<protein>
    <recommendedName>
        <fullName evidence="1">Anaphase-promoting complex subunit 4-like WD40 domain-containing protein</fullName>
    </recommendedName>
</protein>
<keyword evidence="3" id="KW-1185">Reference proteome</keyword>
<dbReference type="InterPro" id="IPR024977">
    <property type="entry name" value="Apc4-like_WD40_dom"/>
</dbReference>
<proteinExistence type="predicted"/>
<feature type="non-terminal residue" evidence="2">
    <location>
        <position position="100"/>
    </location>
</feature>
<dbReference type="InterPro" id="IPR015943">
    <property type="entry name" value="WD40/YVTN_repeat-like_dom_sf"/>
</dbReference>
<dbReference type="InterPro" id="IPR052779">
    <property type="entry name" value="WDR62"/>
</dbReference>
<reference evidence="2 3" key="1">
    <citation type="journal article" date="2007" name="Science">
        <title>Sea anemone genome reveals ancestral eumetazoan gene repertoire and genomic organization.</title>
        <authorList>
            <person name="Putnam N.H."/>
            <person name="Srivastava M."/>
            <person name="Hellsten U."/>
            <person name="Dirks B."/>
            <person name="Chapman J."/>
            <person name="Salamov A."/>
            <person name="Terry A."/>
            <person name="Shapiro H."/>
            <person name="Lindquist E."/>
            <person name="Kapitonov V.V."/>
            <person name="Jurka J."/>
            <person name="Genikhovich G."/>
            <person name="Grigoriev I.V."/>
            <person name="Lucas S.M."/>
            <person name="Steele R.E."/>
            <person name="Finnerty J.R."/>
            <person name="Technau U."/>
            <person name="Martindale M.Q."/>
            <person name="Rokhsar D.S."/>
        </authorList>
    </citation>
    <scope>NUCLEOTIDE SEQUENCE [LARGE SCALE GENOMIC DNA]</scope>
    <source>
        <strain evidence="3">CH2 X CH6</strain>
    </source>
</reference>
<accession>A7T575</accession>
<evidence type="ECO:0000259" key="1">
    <source>
        <dbReference type="Pfam" id="PF12894"/>
    </source>
</evidence>
<dbReference type="PANTHER" id="PTHR45589">
    <property type="entry name" value="WD REPEAT DOMAIN 62, ISOFORM G"/>
    <property type="match status" value="1"/>
</dbReference>
<feature type="domain" description="Anaphase-promoting complex subunit 4-like WD40" evidence="1">
    <location>
        <begin position="33"/>
        <end position="92"/>
    </location>
</feature>
<sequence length="100" mass="11280">PYGTFLTCSSDDTVRFWDMDRGKQGFDIPRNVRQASKEDQRRGIKTVAISADGKLLAVGDKIGNVRIYDTVHMKERYKISAHESEVLCVEFSPLKSGKTI</sequence>
<dbReference type="eggNOG" id="KOG1408">
    <property type="taxonomic scope" value="Eukaryota"/>
</dbReference>
<dbReference type="Gene3D" id="2.130.10.10">
    <property type="entry name" value="YVTN repeat-like/Quinoprotein amine dehydrogenase"/>
    <property type="match status" value="1"/>
</dbReference>
<organism evidence="2 3">
    <name type="scientific">Nematostella vectensis</name>
    <name type="common">Starlet sea anemone</name>
    <dbReference type="NCBI Taxonomy" id="45351"/>
    <lineage>
        <taxon>Eukaryota</taxon>
        <taxon>Metazoa</taxon>
        <taxon>Cnidaria</taxon>
        <taxon>Anthozoa</taxon>
        <taxon>Hexacorallia</taxon>
        <taxon>Actiniaria</taxon>
        <taxon>Edwardsiidae</taxon>
        <taxon>Nematostella</taxon>
    </lineage>
</organism>
<dbReference type="AlphaFoldDB" id="A7T575"/>
<gene>
    <name evidence="2" type="ORF">NEMVEDRAFT_v1g146389</name>
</gene>
<dbReference type="EMBL" id="DS471071">
    <property type="protein sequence ID" value="EDO28887.1"/>
    <property type="molecule type" value="Genomic_DNA"/>
</dbReference>
<dbReference type="Pfam" id="PF00400">
    <property type="entry name" value="WD40"/>
    <property type="match status" value="1"/>
</dbReference>
<name>A7T575_NEMVE</name>
<dbReference type="Pfam" id="PF12894">
    <property type="entry name" value="ANAPC4_WD40"/>
    <property type="match status" value="1"/>
</dbReference>
<dbReference type="PANTHER" id="PTHR45589:SF1">
    <property type="entry name" value="WD REPEAT DOMAIN 62, ISOFORM G"/>
    <property type="match status" value="1"/>
</dbReference>
<dbReference type="HOGENOM" id="CLU_2313191_0_0_1"/>
<dbReference type="InterPro" id="IPR036322">
    <property type="entry name" value="WD40_repeat_dom_sf"/>
</dbReference>
<evidence type="ECO:0000313" key="3">
    <source>
        <dbReference type="Proteomes" id="UP000001593"/>
    </source>
</evidence>
<evidence type="ECO:0000313" key="2">
    <source>
        <dbReference type="EMBL" id="EDO28887.1"/>
    </source>
</evidence>
<dbReference type="InterPro" id="IPR001680">
    <property type="entry name" value="WD40_rpt"/>
</dbReference>
<dbReference type="InParanoid" id="A7T575"/>